<dbReference type="AlphaFoldDB" id="A0AAV9IK52"/>
<dbReference type="PANTHER" id="PTHR10381">
    <property type="entry name" value="ATP-DEPENDENT CLP PROTEASE PROTEOLYTIC SUBUNIT"/>
    <property type="match status" value="1"/>
</dbReference>
<dbReference type="PRINTS" id="PR00127">
    <property type="entry name" value="CLPPROTEASEP"/>
</dbReference>
<accession>A0AAV9IK52</accession>
<evidence type="ECO:0000313" key="7">
    <source>
        <dbReference type="EMBL" id="KAK4527624.1"/>
    </source>
</evidence>
<dbReference type="InterPro" id="IPR023562">
    <property type="entry name" value="ClpP/TepA"/>
</dbReference>
<comment type="catalytic activity">
    <reaction evidence="5">
        <text>Hydrolysis of proteins to small peptides in the presence of ATP and magnesium. alpha-casein is the usual test substrate. In the absence of ATP, only oligopeptides shorter than five residues are hydrolyzed (such as succinyl-Leu-Tyr-|-NHMec, and Leu-Tyr-Leu-|-Tyr-Trp, in which cleavage of the -Tyr-|-Leu- and -Tyr-|-Trp bonds also occurs).</text>
        <dbReference type="EC" id="3.4.21.92"/>
    </reaction>
</comment>
<dbReference type="GO" id="GO:0009368">
    <property type="term" value="C:endopeptidase Clp complex"/>
    <property type="evidence" value="ECO:0007669"/>
    <property type="project" value="TreeGrafter"/>
</dbReference>
<evidence type="ECO:0000313" key="8">
    <source>
        <dbReference type="Proteomes" id="UP001300502"/>
    </source>
</evidence>
<evidence type="ECO:0000256" key="4">
    <source>
        <dbReference type="ARBA" id="ARBA00022825"/>
    </source>
</evidence>
<dbReference type="SUPFAM" id="SSF52096">
    <property type="entry name" value="ClpP/crotonase"/>
    <property type="match status" value="1"/>
</dbReference>
<keyword evidence="3" id="KW-0378">Hydrolase</keyword>
<dbReference type="HAMAP" id="MF_00444">
    <property type="entry name" value="ClpP"/>
    <property type="match status" value="1"/>
</dbReference>
<evidence type="ECO:0000256" key="3">
    <source>
        <dbReference type="ARBA" id="ARBA00022801"/>
    </source>
</evidence>
<protein>
    <recommendedName>
        <fullName evidence="6">ATP-dependent Clp protease proteolytic subunit</fullName>
    </recommendedName>
</protein>
<dbReference type="PROSITE" id="PS00381">
    <property type="entry name" value="CLP_PROTEASE_SER"/>
    <property type="match status" value="1"/>
</dbReference>
<dbReference type="InterPro" id="IPR018215">
    <property type="entry name" value="ClpP_Ser_AS"/>
</dbReference>
<evidence type="ECO:0000256" key="2">
    <source>
        <dbReference type="ARBA" id="ARBA00022670"/>
    </source>
</evidence>
<keyword evidence="4" id="KW-0720">Serine protease</keyword>
<sequence>MAPCCFFAYPPCWTVPGTRKECKCSQKRSIVSIPSKIHRFGESRSYSRKQSKHDMVGNLRMGGGVPKVPYKAPGQQNYEFIDIFNRFYRERIIYIGQEIDEDQANQIIAILLFLQSEDDQAEVQLYINCPGGFVLPGLAVYDCMCSVRYPIVTVNLGMAASMGAFLAAAGTPGRRFALPNSRYLIQQPLAPDNIKGQAKDIEIEAIHILKQREILFESYAKFSKQPVERIRNDLRRDLYLTAYEAREYGLVDKVLTPRPKGLVTKTTGVGEPIL</sequence>
<gene>
    <name evidence="7" type="ORF">GAYE_SCF42G5548</name>
</gene>
<comment type="similarity">
    <text evidence="1 6">Belongs to the peptidase S14 family.</text>
</comment>
<dbReference type="GO" id="GO:0004252">
    <property type="term" value="F:serine-type endopeptidase activity"/>
    <property type="evidence" value="ECO:0007669"/>
    <property type="project" value="InterPro"/>
</dbReference>
<evidence type="ECO:0000256" key="5">
    <source>
        <dbReference type="PROSITE-ProRule" id="PRU10085"/>
    </source>
</evidence>
<dbReference type="EMBL" id="JANCYU010000054">
    <property type="protein sequence ID" value="KAK4527624.1"/>
    <property type="molecule type" value="Genomic_DNA"/>
</dbReference>
<dbReference type="InterPro" id="IPR029045">
    <property type="entry name" value="ClpP/crotonase-like_dom_sf"/>
</dbReference>
<dbReference type="InterPro" id="IPR001907">
    <property type="entry name" value="ClpP"/>
</dbReference>
<proteinExistence type="inferred from homology"/>
<reference evidence="7 8" key="1">
    <citation type="submission" date="2022-07" db="EMBL/GenBank/DDBJ databases">
        <title>Genome-wide signatures of adaptation to extreme environments.</title>
        <authorList>
            <person name="Cho C.H."/>
            <person name="Yoon H.S."/>
        </authorList>
    </citation>
    <scope>NUCLEOTIDE SEQUENCE [LARGE SCALE GENOMIC DNA]</scope>
    <source>
        <strain evidence="7 8">108.79 E11</strain>
    </source>
</reference>
<dbReference type="Gene3D" id="3.90.226.10">
    <property type="entry name" value="2-enoyl-CoA Hydratase, Chain A, domain 1"/>
    <property type="match status" value="1"/>
</dbReference>
<dbReference type="Pfam" id="PF00574">
    <property type="entry name" value="CLP_protease"/>
    <property type="match status" value="1"/>
</dbReference>
<dbReference type="PANTHER" id="PTHR10381:SF11">
    <property type="entry name" value="ATP-DEPENDENT CLP PROTEASE PROTEOLYTIC SUBUNIT, MITOCHONDRIAL"/>
    <property type="match status" value="1"/>
</dbReference>
<dbReference type="GO" id="GO:0051117">
    <property type="term" value="F:ATPase binding"/>
    <property type="evidence" value="ECO:0007669"/>
    <property type="project" value="TreeGrafter"/>
</dbReference>
<name>A0AAV9IK52_9RHOD</name>
<dbReference type="GO" id="GO:0006515">
    <property type="term" value="P:protein quality control for misfolded or incompletely synthesized proteins"/>
    <property type="evidence" value="ECO:0007669"/>
    <property type="project" value="TreeGrafter"/>
</dbReference>
<comment type="caution">
    <text evidence="7">The sequence shown here is derived from an EMBL/GenBank/DDBJ whole genome shotgun (WGS) entry which is preliminary data.</text>
</comment>
<dbReference type="Proteomes" id="UP001300502">
    <property type="component" value="Unassembled WGS sequence"/>
</dbReference>
<feature type="active site" evidence="5">
    <location>
        <position position="161"/>
    </location>
</feature>
<keyword evidence="2" id="KW-0645">Protease</keyword>
<organism evidence="7 8">
    <name type="scientific">Galdieria yellowstonensis</name>
    <dbReference type="NCBI Taxonomy" id="3028027"/>
    <lineage>
        <taxon>Eukaryota</taxon>
        <taxon>Rhodophyta</taxon>
        <taxon>Bangiophyceae</taxon>
        <taxon>Galdieriales</taxon>
        <taxon>Galdieriaceae</taxon>
        <taxon>Galdieria</taxon>
    </lineage>
</organism>
<evidence type="ECO:0000256" key="6">
    <source>
        <dbReference type="RuleBase" id="RU003567"/>
    </source>
</evidence>
<dbReference type="CDD" id="cd07017">
    <property type="entry name" value="S14_ClpP_2"/>
    <property type="match status" value="1"/>
</dbReference>
<dbReference type="GO" id="GO:0004176">
    <property type="term" value="F:ATP-dependent peptidase activity"/>
    <property type="evidence" value="ECO:0007669"/>
    <property type="project" value="InterPro"/>
</dbReference>
<keyword evidence="8" id="KW-1185">Reference proteome</keyword>
<evidence type="ECO:0000256" key="1">
    <source>
        <dbReference type="ARBA" id="ARBA00007039"/>
    </source>
</evidence>